<dbReference type="Proteomes" id="UP001458880">
    <property type="component" value="Unassembled WGS sequence"/>
</dbReference>
<evidence type="ECO:0000313" key="2">
    <source>
        <dbReference type="EMBL" id="KAK9708058.1"/>
    </source>
</evidence>
<reference evidence="2 3" key="1">
    <citation type="journal article" date="2024" name="BMC Genomics">
        <title>De novo assembly and annotation of Popillia japonica's genome with initial clues to its potential as an invasive pest.</title>
        <authorList>
            <person name="Cucini C."/>
            <person name="Boschi S."/>
            <person name="Funari R."/>
            <person name="Cardaioli E."/>
            <person name="Iannotti N."/>
            <person name="Marturano G."/>
            <person name="Paoli F."/>
            <person name="Bruttini M."/>
            <person name="Carapelli A."/>
            <person name="Frati F."/>
            <person name="Nardi F."/>
        </authorList>
    </citation>
    <scope>NUCLEOTIDE SEQUENCE [LARGE SCALE GENOMIC DNA]</scope>
    <source>
        <strain evidence="2">DMR45628</strain>
    </source>
</reference>
<name>A0AAW1JVN6_POPJA</name>
<feature type="region of interest" description="Disordered" evidence="1">
    <location>
        <begin position="33"/>
        <end position="54"/>
    </location>
</feature>
<comment type="caution">
    <text evidence="2">The sequence shown here is derived from an EMBL/GenBank/DDBJ whole genome shotgun (WGS) entry which is preliminary data.</text>
</comment>
<organism evidence="2 3">
    <name type="scientific">Popillia japonica</name>
    <name type="common">Japanese beetle</name>
    <dbReference type="NCBI Taxonomy" id="7064"/>
    <lineage>
        <taxon>Eukaryota</taxon>
        <taxon>Metazoa</taxon>
        <taxon>Ecdysozoa</taxon>
        <taxon>Arthropoda</taxon>
        <taxon>Hexapoda</taxon>
        <taxon>Insecta</taxon>
        <taxon>Pterygota</taxon>
        <taxon>Neoptera</taxon>
        <taxon>Endopterygota</taxon>
        <taxon>Coleoptera</taxon>
        <taxon>Polyphaga</taxon>
        <taxon>Scarabaeiformia</taxon>
        <taxon>Scarabaeidae</taxon>
        <taxon>Rutelinae</taxon>
        <taxon>Popillia</taxon>
    </lineage>
</organism>
<dbReference type="AlphaFoldDB" id="A0AAW1JVN6"/>
<feature type="region of interest" description="Disordered" evidence="1">
    <location>
        <begin position="357"/>
        <end position="513"/>
    </location>
</feature>
<gene>
    <name evidence="2" type="ORF">QE152_g27443</name>
</gene>
<dbReference type="EMBL" id="JASPKY010000337">
    <property type="protein sequence ID" value="KAK9708058.1"/>
    <property type="molecule type" value="Genomic_DNA"/>
</dbReference>
<protein>
    <submittedName>
        <fullName evidence="2">Uncharacterized protein</fullName>
    </submittedName>
</protein>
<evidence type="ECO:0000313" key="3">
    <source>
        <dbReference type="Proteomes" id="UP001458880"/>
    </source>
</evidence>
<accession>A0AAW1JVN6</accession>
<keyword evidence="3" id="KW-1185">Reference proteome</keyword>
<evidence type="ECO:0000256" key="1">
    <source>
        <dbReference type="SAM" id="MobiDB-lite"/>
    </source>
</evidence>
<proteinExistence type="predicted"/>
<feature type="compositionally biased region" description="Low complexity" evidence="1">
    <location>
        <begin position="460"/>
        <end position="471"/>
    </location>
</feature>
<sequence length="600" mass="67102">MDPIDRPISLDIPRYPFIDEREEHQHRQEILRHLDRDESSLSESDGGRNTNTDKKFSDIWTEMRALYLKATDSTENASWETFKDYLATNISYTPFLGTEDILTVMTGVSKLKISTNRAEDHSPSSQSRATLKRNADETIFTSYMHAPTPTERADADSLENILEGQASVYDGVTSRSHTSEISCTTSIHGPDNTTTFTYPEQQGKYYIQLKVFKFADVLTVPPEKLWTKALQDMKFVLSDRAEDPITKHTMDLIAAVHRHSKDHPKSVQSTKRKRFTNCGPKPRREESQGALSEGLPPLPEEHCQKVSHCCPRSTAKRSPTCKEHCQKVSHCCPRSTAKRSPTCKEHCQKVSHVQRALPKGLPRPRSTVQKVSHCCPRSTAKRSPTSEEHCQKVSHVQGALPKGLRRPRSTAKRSPTSKEHCQKVSDVQGALSRRSPTVVQGALPKGLPRPRSTAKRSPTSKGPLPKGLPPLSKEHCQKVSHVQGALSRRSPTVTQGALSKRSPIAGHGALSRRSPTVVQEALSRRSPIVAQGALSRGLPLIRSPSEGSVTWNTSVAIAFWFLFRHYWQKRTTEPVTEEVEFEDRTNLAQGIFRQDQGIDA</sequence>
<feature type="region of interest" description="Disordered" evidence="1">
    <location>
        <begin position="258"/>
        <end position="297"/>
    </location>
</feature>